<accession>A0A9R1VX13</accession>
<gene>
    <name evidence="2" type="ORF">LSAT_V11C400212800</name>
</gene>
<dbReference type="EMBL" id="NBSK02000004">
    <property type="protein sequence ID" value="KAJ0214171.1"/>
    <property type="molecule type" value="Genomic_DNA"/>
</dbReference>
<dbReference type="Pfam" id="PF09331">
    <property type="entry name" value="DUF1985"/>
    <property type="match status" value="1"/>
</dbReference>
<evidence type="ECO:0000259" key="1">
    <source>
        <dbReference type="Pfam" id="PF09331"/>
    </source>
</evidence>
<dbReference type="AlphaFoldDB" id="A0A9R1VX13"/>
<dbReference type="PANTHER" id="PTHR48449:SF1">
    <property type="entry name" value="DUF1985 DOMAIN-CONTAINING PROTEIN"/>
    <property type="match status" value="1"/>
</dbReference>
<dbReference type="PANTHER" id="PTHR48449">
    <property type="entry name" value="DUF1985 DOMAIN-CONTAINING PROTEIN"/>
    <property type="match status" value="1"/>
</dbReference>
<evidence type="ECO:0000313" key="3">
    <source>
        <dbReference type="Proteomes" id="UP000235145"/>
    </source>
</evidence>
<dbReference type="Proteomes" id="UP000235145">
    <property type="component" value="Unassembled WGS sequence"/>
</dbReference>
<sequence>MRMLDGVRRDIFRDIVFGCLLDVPRLQGDELLFYKMFLHQIRPDPILSSDGIKQLYFRVDDTKMVYGPEEFCVITGFNFREYPKNIGKKVSEKIVTSRKKMFIASVKIGDLKSLILNQTFLEVDDADAVRVCLIYILCEVSLGVAIYEILRMMTLRIHGTR</sequence>
<proteinExistence type="predicted"/>
<comment type="caution">
    <text evidence="2">The sequence shown here is derived from an EMBL/GenBank/DDBJ whole genome shotgun (WGS) entry which is preliminary data.</text>
</comment>
<name>A0A9R1VX13_LACSA</name>
<protein>
    <recommendedName>
        <fullName evidence="1">DUF1985 domain-containing protein</fullName>
    </recommendedName>
</protein>
<evidence type="ECO:0000313" key="2">
    <source>
        <dbReference type="EMBL" id="KAJ0214171.1"/>
    </source>
</evidence>
<keyword evidence="3" id="KW-1185">Reference proteome</keyword>
<feature type="domain" description="DUF1985" evidence="1">
    <location>
        <begin position="52"/>
        <end position="140"/>
    </location>
</feature>
<organism evidence="2 3">
    <name type="scientific">Lactuca sativa</name>
    <name type="common">Garden lettuce</name>
    <dbReference type="NCBI Taxonomy" id="4236"/>
    <lineage>
        <taxon>Eukaryota</taxon>
        <taxon>Viridiplantae</taxon>
        <taxon>Streptophyta</taxon>
        <taxon>Embryophyta</taxon>
        <taxon>Tracheophyta</taxon>
        <taxon>Spermatophyta</taxon>
        <taxon>Magnoliopsida</taxon>
        <taxon>eudicotyledons</taxon>
        <taxon>Gunneridae</taxon>
        <taxon>Pentapetalae</taxon>
        <taxon>asterids</taxon>
        <taxon>campanulids</taxon>
        <taxon>Asterales</taxon>
        <taxon>Asteraceae</taxon>
        <taxon>Cichorioideae</taxon>
        <taxon>Cichorieae</taxon>
        <taxon>Lactucinae</taxon>
        <taxon>Lactuca</taxon>
    </lineage>
</organism>
<dbReference type="InterPro" id="IPR015410">
    <property type="entry name" value="DUF1985"/>
</dbReference>
<reference evidence="2 3" key="1">
    <citation type="journal article" date="2017" name="Nat. Commun.">
        <title>Genome assembly with in vitro proximity ligation data and whole-genome triplication in lettuce.</title>
        <authorList>
            <person name="Reyes-Chin-Wo S."/>
            <person name="Wang Z."/>
            <person name="Yang X."/>
            <person name="Kozik A."/>
            <person name="Arikit S."/>
            <person name="Song C."/>
            <person name="Xia L."/>
            <person name="Froenicke L."/>
            <person name="Lavelle D.O."/>
            <person name="Truco M.J."/>
            <person name="Xia R."/>
            <person name="Zhu S."/>
            <person name="Xu C."/>
            <person name="Xu H."/>
            <person name="Xu X."/>
            <person name="Cox K."/>
            <person name="Korf I."/>
            <person name="Meyers B.C."/>
            <person name="Michelmore R.W."/>
        </authorList>
    </citation>
    <scope>NUCLEOTIDE SEQUENCE [LARGE SCALE GENOMIC DNA]</scope>
    <source>
        <strain evidence="3">cv. Salinas</strain>
        <tissue evidence="2">Seedlings</tissue>
    </source>
</reference>